<evidence type="ECO:0000256" key="1">
    <source>
        <dbReference type="SAM" id="Phobius"/>
    </source>
</evidence>
<sequence>MRAGSPPAGAWIDRAVVIWVLIALAAAMVVYIVAWYRESD</sequence>
<organism evidence="2 3">
    <name type="scientific">Mycobacterium tuberculosis</name>
    <dbReference type="NCBI Taxonomy" id="1773"/>
    <lineage>
        <taxon>Bacteria</taxon>
        <taxon>Bacillati</taxon>
        <taxon>Actinomycetota</taxon>
        <taxon>Actinomycetes</taxon>
        <taxon>Mycobacteriales</taxon>
        <taxon>Mycobacteriaceae</taxon>
        <taxon>Mycobacterium</taxon>
        <taxon>Mycobacterium tuberculosis complex</taxon>
    </lineage>
</organism>
<feature type="transmembrane region" description="Helical" evidence="1">
    <location>
        <begin position="16"/>
        <end position="36"/>
    </location>
</feature>
<evidence type="ECO:0000313" key="3">
    <source>
        <dbReference type="Proteomes" id="UP000039021"/>
    </source>
</evidence>
<dbReference type="Pfam" id="PF14494">
    <property type="entry name" value="DUF4436"/>
    <property type="match status" value="1"/>
</dbReference>
<dbReference type="Proteomes" id="UP000039021">
    <property type="component" value="Unassembled WGS sequence"/>
</dbReference>
<dbReference type="AlphaFoldDB" id="A0A916LHJ9"/>
<reference evidence="3" key="1">
    <citation type="submission" date="2015-03" db="EMBL/GenBank/DDBJ databases">
        <authorList>
            <consortium name="Pathogen Informatics"/>
        </authorList>
    </citation>
    <scope>NUCLEOTIDE SEQUENCE [LARGE SCALE GENOMIC DNA]</scope>
    <source>
        <strain evidence="3">N09902308</strain>
    </source>
</reference>
<keyword evidence="1" id="KW-1133">Transmembrane helix</keyword>
<keyword evidence="1 2" id="KW-0812">Transmembrane</keyword>
<comment type="caution">
    <text evidence="2">The sequence shown here is derived from an EMBL/GenBank/DDBJ whole genome shotgun (WGS) entry which is preliminary data.</text>
</comment>
<dbReference type="EMBL" id="CSBK01004980">
    <property type="protein sequence ID" value="CPC29772.1"/>
    <property type="molecule type" value="Genomic_DNA"/>
</dbReference>
<gene>
    <name evidence="2" type="ORF">ERS007739_05644</name>
</gene>
<proteinExistence type="predicted"/>
<protein>
    <submittedName>
        <fullName evidence="2">Transmembrane protein</fullName>
    </submittedName>
</protein>
<evidence type="ECO:0000313" key="2">
    <source>
        <dbReference type="EMBL" id="CPC29772.1"/>
    </source>
</evidence>
<accession>A0A916LHJ9</accession>
<dbReference type="InterPro" id="IPR027948">
    <property type="entry name" value="DUF4436"/>
</dbReference>
<keyword evidence="1" id="KW-0472">Membrane</keyword>
<name>A0A916LHJ9_MYCTX</name>